<feature type="domain" description="HTH luxR-type" evidence="1">
    <location>
        <begin position="120"/>
        <end position="177"/>
    </location>
</feature>
<dbReference type="Gene3D" id="1.10.10.10">
    <property type="entry name" value="Winged helix-like DNA-binding domain superfamily/Winged helix DNA-binding domain"/>
    <property type="match status" value="1"/>
</dbReference>
<dbReference type="SUPFAM" id="SSF46894">
    <property type="entry name" value="C-terminal effector domain of the bipartite response regulators"/>
    <property type="match status" value="1"/>
</dbReference>
<gene>
    <name evidence="2" type="ORF">SDC9_80220</name>
</gene>
<dbReference type="GO" id="GO:0003677">
    <property type="term" value="F:DNA binding"/>
    <property type="evidence" value="ECO:0007669"/>
    <property type="project" value="InterPro"/>
</dbReference>
<dbReference type="GO" id="GO:0006355">
    <property type="term" value="P:regulation of DNA-templated transcription"/>
    <property type="evidence" value="ECO:0007669"/>
    <property type="project" value="InterPro"/>
</dbReference>
<dbReference type="InterPro" id="IPR036388">
    <property type="entry name" value="WH-like_DNA-bd_sf"/>
</dbReference>
<dbReference type="SMART" id="SM00421">
    <property type="entry name" value="HTH_LUXR"/>
    <property type="match status" value="1"/>
</dbReference>
<dbReference type="PRINTS" id="PR00038">
    <property type="entry name" value="HTHLUXR"/>
</dbReference>
<dbReference type="EMBL" id="VSSQ01006716">
    <property type="protein sequence ID" value="MPM33643.1"/>
    <property type="molecule type" value="Genomic_DNA"/>
</dbReference>
<comment type="caution">
    <text evidence="2">The sequence shown here is derived from an EMBL/GenBank/DDBJ whole genome shotgun (WGS) entry which is preliminary data.</text>
</comment>
<reference evidence="2" key="1">
    <citation type="submission" date="2019-08" db="EMBL/GenBank/DDBJ databases">
        <authorList>
            <person name="Kucharzyk K."/>
            <person name="Murdoch R.W."/>
            <person name="Higgins S."/>
            <person name="Loffler F."/>
        </authorList>
    </citation>
    <scope>NUCLEOTIDE SEQUENCE</scope>
</reference>
<evidence type="ECO:0000259" key="1">
    <source>
        <dbReference type="SMART" id="SM00421"/>
    </source>
</evidence>
<organism evidence="2">
    <name type="scientific">bioreactor metagenome</name>
    <dbReference type="NCBI Taxonomy" id="1076179"/>
    <lineage>
        <taxon>unclassified sequences</taxon>
        <taxon>metagenomes</taxon>
        <taxon>ecological metagenomes</taxon>
    </lineage>
</organism>
<dbReference type="InterPro" id="IPR000792">
    <property type="entry name" value="Tscrpt_reg_LuxR_C"/>
</dbReference>
<name>A0A644Z4K3_9ZZZZ</name>
<proteinExistence type="predicted"/>
<dbReference type="AlphaFoldDB" id="A0A644Z4K3"/>
<protein>
    <recommendedName>
        <fullName evidence="1">HTH luxR-type domain-containing protein</fullName>
    </recommendedName>
</protein>
<evidence type="ECO:0000313" key="2">
    <source>
        <dbReference type="EMBL" id="MPM33643.1"/>
    </source>
</evidence>
<dbReference type="Pfam" id="PF00196">
    <property type="entry name" value="GerE"/>
    <property type="match status" value="1"/>
</dbReference>
<dbReference type="InterPro" id="IPR016032">
    <property type="entry name" value="Sig_transdc_resp-reg_C-effctor"/>
</dbReference>
<accession>A0A644Z4K3</accession>
<sequence length="187" mass="21298">MNNFQKTLCSVLEQQSESLEFISTGLNKLKCIYKGVVYDSYCDLPKTARFAIARSIQPYSAVYTQLRQSYGVIEAEERLCWCLFGSFDSSADISEGRAHYEIASHCEKCQYEKPFCNRVLSHLTQRQQECFLLMKKGMTDKEVANALGISNLTVIKHMNNAVERVREISGSNITRQYIINQLNLAGL</sequence>